<comment type="caution">
    <text evidence="3">The sequence shown here is derived from an EMBL/GenBank/DDBJ whole genome shotgun (WGS) entry which is preliminary data.</text>
</comment>
<proteinExistence type="predicted"/>
<protein>
    <submittedName>
        <fullName evidence="3">Uncharacterized protein</fullName>
    </submittedName>
</protein>
<organism evidence="3 4">
    <name type="scientific">Candidatus Falkowbacteria bacterium CG10_big_fil_rev_8_21_14_0_10_39_11</name>
    <dbReference type="NCBI Taxonomy" id="1974565"/>
    <lineage>
        <taxon>Bacteria</taxon>
        <taxon>Candidatus Falkowiibacteriota</taxon>
    </lineage>
</organism>
<evidence type="ECO:0000256" key="1">
    <source>
        <dbReference type="SAM" id="Coils"/>
    </source>
</evidence>
<dbReference type="EMBL" id="PFAP01000006">
    <property type="protein sequence ID" value="PIR94422.1"/>
    <property type="molecule type" value="Genomic_DNA"/>
</dbReference>
<accession>A0A2H0V5S8</accession>
<gene>
    <name evidence="3" type="ORF">COT97_01410</name>
</gene>
<evidence type="ECO:0000313" key="4">
    <source>
        <dbReference type="Proteomes" id="UP000229901"/>
    </source>
</evidence>
<keyword evidence="1" id="KW-0175">Coiled coil</keyword>
<feature type="coiled-coil region" evidence="1">
    <location>
        <begin position="150"/>
        <end position="177"/>
    </location>
</feature>
<reference evidence="4" key="1">
    <citation type="submission" date="2017-09" db="EMBL/GenBank/DDBJ databases">
        <title>Depth-based differentiation of microbial function through sediment-hosted aquifers and enrichment of novel symbionts in the deep terrestrial subsurface.</title>
        <authorList>
            <person name="Probst A.J."/>
            <person name="Ladd B."/>
            <person name="Jarett J.K."/>
            <person name="Geller-Mcgrath D.E."/>
            <person name="Sieber C.M.K."/>
            <person name="Emerson J.B."/>
            <person name="Anantharaman K."/>
            <person name="Thomas B.C."/>
            <person name="Malmstrom R."/>
            <person name="Stieglmeier M."/>
            <person name="Klingl A."/>
            <person name="Woyke T."/>
            <person name="Ryan C.M."/>
            <person name="Banfield J.F."/>
        </authorList>
    </citation>
    <scope>NUCLEOTIDE SEQUENCE [LARGE SCALE GENOMIC DNA]</scope>
</reference>
<dbReference type="AlphaFoldDB" id="A0A2H0V5S8"/>
<sequence>MGIEQLPATDSGDKDIQKQYDDVKSNEGETAAFQFLLDNYNRNSGYAKKQAQKFTTNYDSTYQSLLRQASAAEMKAQLYAEYNQLPERQKTKRGSFEKFVTERMTELEAEHTMIKPHDPPESAEEWFGRKVARDLKREEIYTGDRLRTTRMNYRRDADKLKADVEELIDQKDIADQILTK</sequence>
<feature type="region of interest" description="Disordered" evidence="2">
    <location>
        <begin position="1"/>
        <end position="23"/>
    </location>
</feature>
<name>A0A2H0V5S8_9BACT</name>
<feature type="compositionally biased region" description="Basic and acidic residues" evidence="2">
    <location>
        <begin position="11"/>
        <end position="23"/>
    </location>
</feature>
<evidence type="ECO:0000256" key="2">
    <source>
        <dbReference type="SAM" id="MobiDB-lite"/>
    </source>
</evidence>
<evidence type="ECO:0000313" key="3">
    <source>
        <dbReference type="EMBL" id="PIR94422.1"/>
    </source>
</evidence>
<dbReference type="Proteomes" id="UP000229901">
    <property type="component" value="Unassembled WGS sequence"/>
</dbReference>